<dbReference type="GeneID" id="115919973"/>
<organism evidence="1 2">
    <name type="scientific">Strongylocentrotus purpuratus</name>
    <name type="common">Purple sea urchin</name>
    <dbReference type="NCBI Taxonomy" id="7668"/>
    <lineage>
        <taxon>Eukaryota</taxon>
        <taxon>Metazoa</taxon>
        <taxon>Echinodermata</taxon>
        <taxon>Eleutherozoa</taxon>
        <taxon>Echinozoa</taxon>
        <taxon>Echinoidea</taxon>
        <taxon>Euechinoidea</taxon>
        <taxon>Echinacea</taxon>
        <taxon>Camarodonta</taxon>
        <taxon>Echinidea</taxon>
        <taxon>Strongylocentrotidae</taxon>
        <taxon>Strongylocentrotus</taxon>
    </lineage>
</organism>
<protein>
    <recommendedName>
        <fullName evidence="3">Endonuclease/exonuclease/phosphatase domain-containing protein</fullName>
    </recommendedName>
</protein>
<dbReference type="OrthoDB" id="6427099at2759"/>
<dbReference type="InParanoid" id="A0A7M7N3X3"/>
<dbReference type="SUPFAM" id="SSF56219">
    <property type="entry name" value="DNase I-like"/>
    <property type="match status" value="1"/>
</dbReference>
<proteinExistence type="predicted"/>
<evidence type="ECO:0008006" key="3">
    <source>
        <dbReference type="Google" id="ProtNLM"/>
    </source>
</evidence>
<dbReference type="Proteomes" id="UP000007110">
    <property type="component" value="Unassembled WGS sequence"/>
</dbReference>
<evidence type="ECO:0000313" key="2">
    <source>
        <dbReference type="Proteomes" id="UP000007110"/>
    </source>
</evidence>
<dbReference type="Gene3D" id="3.60.10.10">
    <property type="entry name" value="Endonuclease/exonuclease/phosphatase"/>
    <property type="match status" value="1"/>
</dbReference>
<name>A0A7M7N3X3_STRPU</name>
<dbReference type="EnsemblMetazoa" id="XM_030974744">
    <property type="protein sequence ID" value="XP_030830604"/>
    <property type="gene ID" value="LOC115919973"/>
</dbReference>
<keyword evidence="2" id="KW-1185">Reference proteome</keyword>
<dbReference type="RefSeq" id="XP_030830604.1">
    <property type="nucleotide sequence ID" value="XM_030974744.1"/>
</dbReference>
<dbReference type="InterPro" id="IPR036691">
    <property type="entry name" value="Endo/exonu/phosph_ase_sf"/>
</dbReference>
<accession>A0A7M7N3X3</accession>
<dbReference type="KEGG" id="spu:115919973"/>
<reference evidence="2" key="1">
    <citation type="submission" date="2015-02" db="EMBL/GenBank/DDBJ databases">
        <title>Genome sequencing for Strongylocentrotus purpuratus.</title>
        <authorList>
            <person name="Murali S."/>
            <person name="Liu Y."/>
            <person name="Vee V."/>
            <person name="English A."/>
            <person name="Wang M."/>
            <person name="Skinner E."/>
            <person name="Han Y."/>
            <person name="Muzny D.M."/>
            <person name="Worley K.C."/>
            <person name="Gibbs R.A."/>
        </authorList>
    </citation>
    <scope>NUCLEOTIDE SEQUENCE</scope>
</reference>
<sequence length="123" mass="14141">MEHLRTGQPRHFSEDKCSICDTLESLFPDVIFLQEIISKTLHFIQDRLGSLYQLVPGGEQNAYFILTLVKRSSEINMLHTKIHSFPNTKLGRNLLIVKVTGRFQIEEEFQNFGVVMSVGDLFV</sequence>
<reference evidence="1" key="2">
    <citation type="submission" date="2021-01" db="UniProtKB">
        <authorList>
            <consortium name="EnsemblMetazoa"/>
        </authorList>
    </citation>
    <scope>IDENTIFICATION</scope>
</reference>
<dbReference type="AlphaFoldDB" id="A0A7M7N3X3"/>
<evidence type="ECO:0000313" key="1">
    <source>
        <dbReference type="EnsemblMetazoa" id="XP_030830604"/>
    </source>
</evidence>